<dbReference type="InterPro" id="IPR007110">
    <property type="entry name" value="Ig-like_dom"/>
</dbReference>
<dbReference type="Gene3D" id="2.60.40.10">
    <property type="entry name" value="Immunoglobulins"/>
    <property type="match status" value="2"/>
</dbReference>
<dbReference type="InterPro" id="IPR013106">
    <property type="entry name" value="Ig_V-set"/>
</dbReference>
<gene>
    <name evidence="5" type="ORF">chiPu_0003717</name>
</gene>
<feature type="domain" description="Ig-like" evidence="4">
    <location>
        <begin position="12"/>
        <end position="114"/>
    </location>
</feature>
<dbReference type="Pfam" id="PF07686">
    <property type="entry name" value="V-set"/>
    <property type="match status" value="1"/>
</dbReference>
<protein>
    <recommendedName>
        <fullName evidence="4">Ig-like domain-containing protein</fullName>
    </recommendedName>
</protein>
<dbReference type="OMA" id="LTWQRMA"/>
<dbReference type="PANTHER" id="PTHR47011">
    <property type="entry name" value="CD226 ANTIGEN"/>
    <property type="match status" value="1"/>
</dbReference>
<keyword evidence="3" id="KW-0732">Signal</keyword>
<keyword evidence="2" id="KW-0472">Membrane</keyword>
<dbReference type="InterPro" id="IPR003599">
    <property type="entry name" value="Ig_sub"/>
</dbReference>
<dbReference type="GO" id="GO:0002891">
    <property type="term" value="P:positive regulation of immunoglobulin mediated immune response"/>
    <property type="evidence" value="ECO:0007669"/>
    <property type="project" value="TreeGrafter"/>
</dbReference>
<dbReference type="SUPFAM" id="SSF48726">
    <property type="entry name" value="Immunoglobulin"/>
    <property type="match status" value="1"/>
</dbReference>
<dbReference type="OrthoDB" id="9937217at2759"/>
<accession>A0A401S4J8</accession>
<evidence type="ECO:0000313" key="6">
    <source>
        <dbReference type="Proteomes" id="UP000287033"/>
    </source>
</evidence>
<keyword evidence="6" id="KW-1185">Reference proteome</keyword>
<evidence type="ECO:0000313" key="5">
    <source>
        <dbReference type="EMBL" id="GCC25308.1"/>
    </source>
</evidence>
<proteinExistence type="predicted"/>
<evidence type="ECO:0000256" key="1">
    <source>
        <dbReference type="SAM" id="MobiDB-lite"/>
    </source>
</evidence>
<dbReference type="GO" id="GO:0050839">
    <property type="term" value="F:cell adhesion molecule binding"/>
    <property type="evidence" value="ECO:0007669"/>
    <property type="project" value="TreeGrafter"/>
</dbReference>
<dbReference type="GO" id="GO:0002729">
    <property type="term" value="P:positive regulation of natural killer cell cytokine production"/>
    <property type="evidence" value="ECO:0007669"/>
    <property type="project" value="InterPro"/>
</dbReference>
<dbReference type="AlphaFoldDB" id="A0A401S4J8"/>
<dbReference type="InterPro" id="IPR036179">
    <property type="entry name" value="Ig-like_dom_sf"/>
</dbReference>
<evidence type="ECO:0000259" key="4">
    <source>
        <dbReference type="PROSITE" id="PS50835"/>
    </source>
</evidence>
<dbReference type="InterPro" id="IPR013783">
    <property type="entry name" value="Ig-like_fold"/>
</dbReference>
<dbReference type="PANTHER" id="PTHR47011:SF1">
    <property type="entry name" value="CD226 ANTIGEN"/>
    <property type="match status" value="1"/>
</dbReference>
<dbReference type="EMBL" id="BEZZ01000082">
    <property type="protein sequence ID" value="GCC25308.1"/>
    <property type="molecule type" value="Genomic_DNA"/>
</dbReference>
<feature type="region of interest" description="Disordered" evidence="1">
    <location>
        <begin position="307"/>
        <end position="340"/>
    </location>
</feature>
<feature type="domain" description="Ig-like" evidence="4">
    <location>
        <begin position="134"/>
        <end position="240"/>
    </location>
</feature>
<dbReference type="InterPro" id="IPR042842">
    <property type="entry name" value="CD226"/>
</dbReference>
<comment type="caution">
    <text evidence="5">The sequence shown here is derived from an EMBL/GenBank/DDBJ whole genome shotgun (WGS) entry which is preliminary data.</text>
</comment>
<dbReference type="Proteomes" id="UP000287033">
    <property type="component" value="Unassembled WGS sequence"/>
</dbReference>
<dbReference type="SMART" id="SM00409">
    <property type="entry name" value="IG"/>
    <property type="match status" value="2"/>
</dbReference>
<dbReference type="PROSITE" id="PS50835">
    <property type="entry name" value="IG_LIKE"/>
    <property type="match status" value="2"/>
</dbReference>
<keyword evidence="2" id="KW-1133">Transmembrane helix</keyword>
<organism evidence="5 6">
    <name type="scientific">Chiloscyllium punctatum</name>
    <name type="common">Brownbanded bambooshark</name>
    <name type="synonym">Hemiscyllium punctatum</name>
    <dbReference type="NCBI Taxonomy" id="137246"/>
    <lineage>
        <taxon>Eukaryota</taxon>
        <taxon>Metazoa</taxon>
        <taxon>Chordata</taxon>
        <taxon>Craniata</taxon>
        <taxon>Vertebrata</taxon>
        <taxon>Chondrichthyes</taxon>
        <taxon>Elasmobranchii</taxon>
        <taxon>Galeomorphii</taxon>
        <taxon>Galeoidea</taxon>
        <taxon>Orectolobiformes</taxon>
        <taxon>Hemiscylliidae</taxon>
        <taxon>Chiloscyllium</taxon>
    </lineage>
</organism>
<feature type="chain" id="PRO_5019488297" description="Ig-like domain-containing protein" evidence="3">
    <location>
        <begin position="24"/>
        <end position="354"/>
    </location>
</feature>
<feature type="transmembrane region" description="Helical" evidence="2">
    <location>
        <begin position="274"/>
        <end position="299"/>
    </location>
</feature>
<name>A0A401S4J8_CHIPU</name>
<reference evidence="5 6" key="1">
    <citation type="journal article" date="2018" name="Nat. Ecol. Evol.">
        <title>Shark genomes provide insights into elasmobranch evolution and the origin of vertebrates.</title>
        <authorList>
            <person name="Hara Y"/>
            <person name="Yamaguchi K"/>
            <person name="Onimaru K"/>
            <person name="Kadota M"/>
            <person name="Koyanagi M"/>
            <person name="Keeley SD"/>
            <person name="Tatsumi K"/>
            <person name="Tanaka K"/>
            <person name="Motone F"/>
            <person name="Kageyama Y"/>
            <person name="Nozu R"/>
            <person name="Adachi N"/>
            <person name="Nishimura O"/>
            <person name="Nakagawa R"/>
            <person name="Tanegashima C"/>
            <person name="Kiyatake I"/>
            <person name="Matsumoto R"/>
            <person name="Murakumo K"/>
            <person name="Nishida K"/>
            <person name="Terakita A"/>
            <person name="Kuratani S"/>
            <person name="Sato K"/>
            <person name="Hyodo S Kuraku.S."/>
        </authorList>
    </citation>
    <scope>NUCLEOTIDE SEQUENCE [LARGE SCALE GENOMIC DNA]</scope>
</reference>
<dbReference type="STRING" id="137246.A0A401S4J8"/>
<feature type="signal peptide" evidence="3">
    <location>
        <begin position="1"/>
        <end position="23"/>
    </location>
</feature>
<evidence type="ECO:0000256" key="3">
    <source>
        <dbReference type="SAM" id="SignalP"/>
    </source>
</evidence>
<sequence>MSWLTYYLGLFPGLFLLQRDVTCKEYQKVDMIIKLQDTVMLKCAYPEMGKMIQLSWEKKDGDAKHKIAVYNPKRGEYIFFPYNQSVTFLSSSISGDIKLKATAADKGLYQCSINTFPEGVLLKLIAVIDPAKFPRSRAADSRVQIVPGNIMTLSFGYPNVDSITQLTWQRMAGEEISIIVDITPSQSFIGYDYKRRIRFIQSPDQNISLTIENVTTNDVGVYSCHIDTNNGNWTKTFDVDVEDEQSNLPPTRNHATPKVLTEAQNQPAKADIKMFLIFGAIALGSLVLVISVVTIICVWRSKKRKANNTQFQKDTTERHNQRRANPNSYTNPDVYDRPNSRGMEYQEEAIYANL</sequence>
<keyword evidence="2" id="KW-0812">Transmembrane</keyword>
<dbReference type="GO" id="GO:0009897">
    <property type="term" value="C:external side of plasma membrane"/>
    <property type="evidence" value="ECO:0007669"/>
    <property type="project" value="TreeGrafter"/>
</dbReference>
<evidence type="ECO:0000256" key="2">
    <source>
        <dbReference type="SAM" id="Phobius"/>
    </source>
</evidence>